<accession>A0A8J3E4U4</accession>
<gene>
    <name evidence="1" type="ORF">GCM10011611_40160</name>
</gene>
<dbReference type="EMBL" id="BMJQ01000010">
    <property type="protein sequence ID" value="GGF30051.1"/>
    <property type="molecule type" value="Genomic_DNA"/>
</dbReference>
<evidence type="ECO:0000313" key="1">
    <source>
        <dbReference type="EMBL" id="GGF30051.1"/>
    </source>
</evidence>
<reference evidence="1" key="2">
    <citation type="submission" date="2020-09" db="EMBL/GenBank/DDBJ databases">
        <authorList>
            <person name="Sun Q."/>
            <person name="Zhou Y."/>
        </authorList>
    </citation>
    <scope>NUCLEOTIDE SEQUENCE</scope>
    <source>
        <strain evidence="1">CGMCC 1.15725</strain>
    </source>
</reference>
<dbReference type="Proteomes" id="UP000646365">
    <property type="component" value="Unassembled WGS sequence"/>
</dbReference>
<protein>
    <submittedName>
        <fullName evidence="1">Uncharacterized protein</fullName>
    </submittedName>
</protein>
<comment type="caution">
    <text evidence="1">The sequence shown here is derived from an EMBL/GenBank/DDBJ whole genome shotgun (WGS) entry which is preliminary data.</text>
</comment>
<proteinExistence type="predicted"/>
<reference evidence="1" key="1">
    <citation type="journal article" date="2014" name="Int. J. Syst. Evol. Microbiol.">
        <title>Complete genome sequence of Corynebacterium casei LMG S-19264T (=DSM 44701T), isolated from a smear-ripened cheese.</title>
        <authorList>
            <consortium name="US DOE Joint Genome Institute (JGI-PGF)"/>
            <person name="Walter F."/>
            <person name="Albersmeier A."/>
            <person name="Kalinowski J."/>
            <person name="Ruckert C."/>
        </authorList>
    </citation>
    <scope>NUCLEOTIDE SEQUENCE</scope>
    <source>
        <strain evidence="1">CGMCC 1.15725</strain>
    </source>
</reference>
<dbReference type="AlphaFoldDB" id="A0A8J3E4U4"/>
<name>A0A8J3E4U4_9PROT</name>
<dbReference type="RefSeq" id="WP_189049036.1">
    <property type="nucleotide sequence ID" value="NZ_BMJQ01000010.1"/>
</dbReference>
<sequence length="57" mass="6231">MSEDVELVKAARSLIEQFGKKAADQARKRAENSSLGGSMSAAHQWELVAKKIEAMAR</sequence>
<evidence type="ECO:0000313" key="2">
    <source>
        <dbReference type="Proteomes" id="UP000646365"/>
    </source>
</evidence>
<organism evidence="1 2">
    <name type="scientific">Aliidongia dinghuensis</name>
    <dbReference type="NCBI Taxonomy" id="1867774"/>
    <lineage>
        <taxon>Bacteria</taxon>
        <taxon>Pseudomonadati</taxon>
        <taxon>Pseudomonadota</taxon>
        <taxon>Alphaproteobacteria</taxon>
        <taxon>Rhodospirillales</taxon>
        <taxon>Dongiaceae</taxon>
        <taxon>Aliidongia</taxon>
    </lineage>
</organism>
<keyword evidence="2" id="KW-1185">Reference proteome</keyword>